<organism evidence="3 4">
    <name type="scientific">Caenorhabditis nigoni</name>
    <dbReference type="NCBI Taxonomy" id="1611254"/>
    <lineage>
        <taxon>Eukaryota</taxon>
        <taxon>Metazoa</taxon>
        <taxon>Ecdysozoa</taxon>
        <taxon>Nematoda</taxon>
        <taxon>Chromadorea</taxon>
        <taxon>Rhabditida</taxon>
        <taxon>Rhabditina</taxon>
        <taxon>Rhabditomorpha</taxon>
        <taxon>Rhabditoidea</taxon>
        <taxon>Rhabditidae</taxon>
        <taxon>Peloderinae</taxon>
        <taxon>Caenorhabditis</taxon>
    </lineage>
</organism>
<accession>A0A2G5UG26</accession>
<feature type="region of interest" description="Disordered" evidence="1">
    <location>
        <begin position="66"/>
        <end position="103"/>
    </location>
</feature>
<keyword evidence="2" id="KW-0472">Membrane</keyword>
<feature type="compositionally biased region" description="Low complexity" evidence="1">
    <location>
        <begin position="325"/>
        <end position="369"/>
    </location>
</feature>
<keyword evidence="2" id="KW-0812">Transmembrane</keyword>
<dbReference type="Gene3D" id="6.10.250.990">
    <property type="match status" value="1"/>
</dbReference>
<evidence type="ECO:0000313" key="3">
    <source>
        <dbReference type="EMBL" id="PIC38500.1"/>
    </source>
</evidence>
<gene>
    <name evidence="3" type="primary">Cni-sel-8</name>
    <name evidence="3" type="synonym">Cnig_chr_III.g10496</name>
    <name evidence="3" type="ORF">B9Z55_010496</name>
</gene>
<feature type="region of interest" description="Disordered" evidence="1">
    <location>
        <begin position="315"/>
        <end position="369"/>
    </location>
</feature>
<dbReference type="SUPFAM" id="SSF158851">
    <property type="entry name" value="Lag-3 N-terminal region"/>
    <property type="match status" value="1"/>
</dbReference>
<feature type="compositionally biased region" description="Polar residues" evidence="1">
    <location>
        <begin position="248"/>
        <end position="267"/>
    </location>
</feature>
<keyword evidence="4" id="KW-1185">Reference proteome</keyword>
<dbReference type="Proteomes" id="UP000230233">
    <property type="component" value="Chromosome III"/>
</dbReference>
<reference evidence="4" key="1">
    <citation type="submission" date="2017-10" db="EMBL/GenBank/DDBJ databases">
        <title>Rapid genome shrinkage in a self-fertile nematode reveals novel sperm competition proteins.</title>
        <authorList>
            <person name="Yin D."/>
            <person name="Schwarz E.M."/>
            <person name="Thomas C.G."/>
            <person name="Felde R.L."/>
            <person name="Korf I.F."/>
            <person name="Cutter A.D."/>
            <person name="Schartner C.M."/>
            <person name="Ralston E.J."/>
            <person name="Meyer B.J."/>
            <person name="Haag E.S."/>
        </authorList>
    </citation>
    <scope>NUCLEOTIDE SEQUENCE [LARGE SCALE GENOMIC DNA]</scope>
    <source>
        <strain evidence="4">JU1422</strain>
    </source>
</reference>
<protein>
    <submittedName>
        <fullName evidence="3">Uncharacterized protein</fullName>
    </submittedName>
</protein>
<evidence type="ECO:0000256" key="2">
    <source>
        <dbReference type="SAM" id="Phobius"/>
    </source>
</evidence>
<feature type="transmembrane region" description="Helical" evidence="2">
    <location>
        <begin position="20"/>
        <end position="42"/>
    </location>
</feature>
<comment type="caution">
    <text evidence="3">The sequence shown here is derived from an EMBL/GenBank/DDBJ whole genome shotgun (WGS) entry which is preliminary data.</text>
</comment>
<dbReference type="Pfam" id="PF11498">
    <property type="entry name" value="Activator_LAG-3"/>
    <property type="match status" value="1"/>
</dbReference>
<sequence length="477" mass="54603">MSILLSLPKKMISVKRYRKIHQHFFSGLYSIYLCINITFLWVSCDCNEETTYVLVFAKSTGKDVAGMKPSTSKAGSSAQSPPTEETNSAYVNNDLPDPDDEPALSDMTVFNKGEEEARLRSQEAYEKFQKTRQESISSQRAVTAQLFHRFTEDEERKRMEHQKNKEAMNASVASASRNGHIDNRKRRNDVGSLSAEEEWRRAQQQQHWMGQAAPMHLSYQMQQQYHQQQVAAQHHQFMAPHSVPTPGSIHQPSPSGMQSVGLPTSDENSLDVPNGEWFDKLAVMVAEKYDATTVLGPDTYDAYLSELDAMEPVGETVKTPSEAGQSASQPMNPQQQQMAQQQQHQNKMRMLQQQEMLEQQRQHQMIQQQHQQRQQQMLLQQQQMHQLQQQNQMSGGQFAQAQQHAAYAQRMHQMRLQQQQQQQQQQAQHHQQAQQHQQPHQNGVMGYGVPNGYAHPNGYAPYGHHMPHHTPFANING</sequence>
<feature type="compositionally biased region" description="Low complexity" evidence="1">
    <location>
        <begin position="391"/>
        <end position="441"/>
    </location>
</feature>
<dbReference type="STRING" id="1611254.A0A2G5UG26"/>
<dbReference type="OrthoDB" id="5875780at2759"/>
<name>A0A2G5UG26_9PELO</name>
<dbReference type="EMBL" id="PDUG01000003">
    <property type="protein sequence ID" value="PIC38500.1"/>
    <property type="molecule type" value="Genomic_DNA"/>
</dbReference>
<evidence type="ECO:0000256" key="1">
    <source>
        <dbReference type="SAM" id="MobiDB-lite"/>
    </source>
</evidence>
<feature type="region of interest" description="Disordered" evidence="1">
    <location>
        <begin position="244"/>
        <end position="268"/>
    </location>
</feature>
<feature type="compositionally biased region" description="Polar residues" evidence="1">
    <location>
        <begin position="69"/>
        <end position="91"/>
    </location>
</feature>
<dbReference type="InterPro" id="IPR021587">
    <property type="entry name" value="Transcription_activator_LAG-3"/>
</dbReference>
<feature type="region of interest" description="Disordered" evidence="1">
    <location>
        <begin position="161"/>
        <end position="186"/>
    </location>
</feature>
<dbReference type="AlphaFoldDB" id="A0A2G5UG26"/>
<feature type="region of interest" description="Disordered" evidence="1">
    <location>
        <begin position="391"/>
        <end position="450"/>
    </location>
</feature>
<proteinExistence type="predicted"/>
<keyword evidence="2" id="KW-1133">Transmembrane helix</keyword>
<evidence type="ECO:0000313" key="4">
    <source>
        <dbReference type="Proteomes" id="UP000230233"/>
    </source>
</evidence>